<organism evidence="2 3">
    <name type="scientific">Epibacterium ulvae</name>
    <dbReference type="NCBI Taxonomy" id="1156985"/>
    <lineage>
        <taxon>Bacteria</taxon>
        <taxon>Pseudomonadati</taxon>
        <taxon>Pseudomonadota</taxon>
        <taxon>Alphaproteobacteria</taxon>
        <taxon>Rhodobacterales</taxon>
        <taxon>Roseobacteraceae</taxon>
        <taxon>Epibacterium</taxon>
    </lineage>
</organism>
<dbReference type="AlphaFoldDB" id="A0A1G5Q7S4"/>
<gene>
    <name evidence="2" type="ORF">SAMN04488118_103126</name>
</gene>
<dbReference type="RefSeq" id="WP_090217152.1">
    <property type="nucleotide sequence ID" value="NZ_FMWG01000003.1"/>
</dbReference>
<proteinExistence type="predicted"/>
<keyword evidence="3" id="KW-1185">Reference proteome</keyword>
<feature type="compositionally biased region" description="Polar residues" evidence="1">
    <location>
        <begin position="10"/>
        <end position="42"/>
    </location>
</feature>
<feature type="region of interest" description="Disordered" evidence="1">
    <location>
        <begin position="1"/>
        <end position="42"/>
    </location>
</feature>
<dbReference type="Proteomes" id="UP000198767">
    <property type="component" value="Unassembled WGS sequence"/>
</dbReference>
<protein>
    <submittedName>
        <fullName evidence="2">Uncharacterized protein</fullName>
    </submittedName>
</protein>
<evidence type="ECO:0000313" key="3">
    <source>
        <dbReference type="Proteomes" id="UP000198767"/>
    </source>
</evidence>
<evidence type="ECO:0000256" key="1">
    <source>
        <dbReference type="SAM" id="MobiDB-lite"/>
    </source>
</evidence>
<sequence>MRIRAPGELSQAQPQQAETRTQTVQRNKQTQTAPAAQDTGQRQRLVFQEANGESYNAPASAAIAPPIASSSLDVSSSEDNIYVDNIGGSHVREGNSQHSSDEDAPHSMWFDDLSATEVDYIYDTLEADDFVFETTNNYQTRIGIYDTSNPDASLRDGICFGQSMQFILNLRSIENLDLSDLDMLAQTNPLDNMERTSMQPDNSFELMVTKNAAKTYPKTETNTSVFSEARPAAPQDFPAVSAANFLHARYLMHEEVVPHKQGDSNFNLENAMHRTKAVAGIEANAGKDLNGLNHEKSFEAVSDFAQAHKGQAIVLSLENEFGAMHSTTLISHEDKWLYLDPEHGLRIKNSFDEAKIAIRRTTENNNVSGMIAIPVTPSGQSHETSRGEKNTSVETFGFVSKEHDEKTKTGRSHINKLKSTLSMAEKLDKGAKKMDRETFLAHFKNDPSLKNYVGKEAYARFLRHMGDKGDSKTHSTRQMHENRTILRKTIATIELSLRPRI</sequence>
<evidence type="ECO:0000313" key="2">
    <source>
        <dbReference type="EMBL" id="SCZ57702.1"/>
    </source>
</evidence>
<dbReference type="EMBL" id="FMWG01000003">
    <property type="protein sequence ID" value="SCZ57702.1"/>
    <property type="molecule type" value="Genomic_DNA"/>
</dbReference>
<accession>A0A1G5Q7S4</accession>
<name>A0A1G5Q7S4_9RHOB</name>
<reference evidence="2 3" key="1">
    <citation type="submission" date="2016-10" db="EMBL/GenBank/DDBJ databases">
        <authorList>
            <person name="de Groot N.N."/>
        </authorList>
    </citation>
    <scope>NUCLEOTIDE SEQUENCE [LARGE SCALE GENOMIC DNA]</scope>
    <source>
        <strain evidence="2 3">U95</strain>
    </source>
</reference>